<keyword evidence="2" id="KW-0238">DNA-binding</keyword>
<evidence type="ECO:0000313" key="7">
    <source>
        <dbReference type="Proteomes" id="UP000179769"/>
    </source>
</evidence>
<dbReference type="GO" id="GO:0003677">
    <property type="term" value="F:DNA binding"/>
    <property type="evidence" value="ECO:0007669"/>
    <property type="project" value="UniProtKB-KW"/>
</dbReference>
<feature type="region of interest" description="Disordered" evidence="4">
    <location>
        <begin position="1"/>
        <end position="25"/>
    </location>
</feature>
<feature type="domain" description="HTH hxlR-type" evidence="5">
    <location>
        <begin position="25"/>
        <end position="124"/>
    </location>
</feature>
<sequence length="133" mass="14856">MQTWSAGWTAGSRGPLEGDSQGGAADRAREIVGRVGDKWTVAVVHALGNGPLRFTEIRRGVDGISQRMLTTTLRALERDGLVLRTVYPEIPPRVDYELTPVGRSLLDTLWLLMNWAVVHTEDIDRARREYDAK</sequence>
<dbReference type="Pfam" id="PF01638">
    <property type="entry name" value="HxlR"/>
    <property type="match status" value="1"/>
</dbReference>
<accession>A0A1S1PVV2</accession>
<name>A0A1S1PVV2_9ACTN</name>
<dbReference type="PANTHER" id="PTHR33204">
    <property type="entry name" value="TRANSCRIPTIONAL REGULATOR, MARR FAMILY"/>
    <property type="match status" value="1"/>
</dbReference>
<dbReference type="EMBL" id="MAXA01000230">
    <property type="protein sequence ID" value="OHV25419.1"/>
    <property type="molecule type" value="Genomic_DNA"/>
</dbReference>
<keyword evidence="1" id="KW-0805">Transcription regulation</keyword>
<organism evidence="6 7">
    <name type="scientific">Parafrankia soli</name>
    <dbReference type="NCBI Taxonomy" id="2599596"/>
    <lineage>
        <taxon>Bacteria</taxon>
        <taxon>Bacillati</taxon>
        <taxon>Actinomycetota</taxon>
        <taxon>Actinomycetes</taxon>
        <taxon>Frankiales</taxon>
        <taxon>Frankiaceae</taxon>
        <taxon>Parafrankia</taxon>
    </lineage>
</organism>
<keyword evidence="7" id="KW-1185">Reference proteome</keyword>
<protein>
    <submittedName>
        <fullName evidence="6">HxlR family transcriptional regulator</fullName>
    </submittedName>
</protein>
<comment type="caution">
    <text evidence="6">The sequence shown here is derived from an EMBL/GenBank/DDBJ whole genome shotgun (WGS) entry which is preliminary data.</text>
</comment>
<dbReference type="Proteomes" id="UP000179769">
    <property type="component" value="Unassembled WGS sequence"/>
</dbReference>
<evidence type="ECO:0000256" key="3">
    <source>
        <dbReference type="ARBA" id="ARBA00023163"/>
    </source>
</evidence>
<reference evidence="7" key="1">
    <citation type="submission" date="2016-07" db="EMBL/GenBank/DDBJ databases">
        <title>Frankia sp. NRRL B-16219 Genome sequencing.</title>
        <authorList>
            <person name="Ghodhbane-Gtari F."/>
            <person name="Swanson E."/>
            <person name="Gueddou A."/>
            <person name="Louati M."/>
            <person name="Nouioui I."/>
            <person name="Hezbri K."/>
            <person name="Abebe-Akele F."/>
            <person name="Simpson S."/>
            <person name="Morris K."/>
            <person name="Thomas K."/>
            <person name="Gtari M."/>
            <person name="Tisa L.S."/>
        </authorList>
    </citation>
    <scope>NUCLEOTIDE SEQUENCE [LARGE SCALE GENOMIC DNA]</scope>
    <source>
        <strain evidence="7">NRRL B-16219</strain>
    </source>
</reference>
<dbReference type="RefSeq" id="WP_071065316.1">
    <property type="nucleotide sequence ID" value="NZ_MAXA01000230.1"/>
</dbReference>
<dbReference type="PROSITE" id="PS51118">
    <property type="entry name" value="HTH_HXLR"/>
    <property type="match status" value="1"/>
</dbReference>
<evidence type="ECO:0000256" key="1">
    <source>
        <dbReference type="ARBA" id="ARBA00023015"/>
    </source>
</evidence>
<dbReference type="InterPro" id="IPR036390">
    <property type="entry name" value="WH_DNA-bd_sf"/>
</dbReference>
<dbReference type="PANTHER" id="PTHR33204:SF39">
    <property type="entry name" value="TRANSCRIPTIONAL REGULATORY PROTEIN"/>
    <property type="match status" value="1"/>
</dbReference>
<dbReference type="OrthoDB" id="370168at2"/>
<proteinExistence type="predicted"/>
<dbReference type="InterPro" id="IPR002577">
    <property type="entry name" value="HTH_HxlR"/>
</dbReference>
<evidence type="ECO:0000313" key="6">
    <source>
        <dbReference type="EMBL" id="OHV25419.1"/>
    </source>
</evidence>
<evidence type="ECO:0000256" key="4">
    <source>
        <dbReference type="SAM" id="MobiDB-lite"/>
    </source>
</evidence>
<dbReference type="AlphaFoldDB" id="A0A1S1PVV2"/>
<dbReference type="InterPro" id="IPR036388">
    <property type="entry name" value="WH-like_DNA-bd_sf"/>
</dbReference>
<evidence type="ECO:0000256" key="2">
    <source>
        <dbReference type="ARBA" id="ARBA00023125"/>
    </source>
</evidence>
<dbReference type="SUPFAM" id="SSF46785">
    <property type="entry name" value="Winged helix' DNA-binding domain"/>
    <property type="match status" value="1"/>
</dbReference>
<evidence type="ECO:0000259" key="5">
    <source>
        <dbReference type="PROSITE" id="PS51118"/>
    </source>
</evidence>
<gene>
    <name evidence="6" type="ORF">BBK14_22065</name>
</gene>
<dbReference type="Gene3D" id="1.10.10.10">
    <property type="entry name" value="Winged helix-like DNA-binding domain superfamily/Winged helix DNA-binding domain"/>
    <property type="match status" value="1"/>
</dbReference>
<keyword evidence="3" id="KW-0804">Transcription</keyword>